<evidence type="ECO:0000313" key="1">
    <source>
        <dbReference type="EMBL" id="CAI2383986.1"/>
    </source>
</evidence>
<keyword evidence="2" id="KW-1185">Reference proteome</keyword>
<accession>A0AAD1Y513</accession>
<evidence type="ECO:0000313" key="2">
    <source>
        <dbReference type="Proteomes" id="UP001295684"/>
    </source>
</evidence>
<dbReference type="AlphaFoldDB" id="A0AAD1Y513"/>
<proteinExistence type="predicted"/>
<dbReference type="EMBL" id="CAMPGE010026292">
    <property type="protein sequence ID" value="CAI2383986.1"/>
    <property type="molecule type" value="Genomic_DNA"/>
</dbReference>
<comment type="caution">
    <text evidence="1">The sequence shown here is derived from an EMBL/GenBank/DDBJ whole genome shotgun (WGS) entry which is preliminary data.</text>
</comment>
<organism evidence="1 2">
    <name type="scientific">Euplotes crassus</name>
    <dbReference type="NCBI Taxonomy" id="5936"/>
    <lineage>
        <taxon>Eukaryota</taxon>
        <taxon>Sar</taxon>
        <taxon>Alveolata</taxon>
        <taxon>Ciliophora</taxon>
        <taxon>Intramacronucleata</taxon>
        <taxon>Spirotrichea</taxon>
        <taxon>Hypotrichia</taxon>
        <taxon>Euplotida</taxon>
        <taxon>Euplotidae</taxon>
        <taxon>Moneuplotes</taxon>
    </lineage>
</organism>
<gene>
    <name evidence="1" type="ORF">ECRASSUSDP1_LOCUS25505</name>
</gene>
<protein>
    <submittedName>
        <fullName evidence="1">Uncharacterized protein</fullName>
    </submittedName>
</protein>
<name>A0AAD1Y513_EUPCR</name>
<reference evidence="1" key="1">
    <citation type="submission" date="2023-07" db="EMBL/GenBank/DDBJ databases">
        <authorList>
            <consortium name="AG Swart"/>
            <person name="Singh M."/>
            <person name="Singh A."/>
            <person name="Seah K."/>
            <person name="Emmerich C."/>
        </authorList>
    </citation>
    <scope>NUCLEOTIDE SEQUENCE</scope>
    <source>
        <strain evidence="1">DP1</strain>
    </source>
</reference>
<sequence length="61" mass="7139">MSDLLYDSLISSLRQFRENISNGSHKIIQLRSTQIICENIMKSMIKTLLYLIKKVDNCKYS</sequence>
<dbReference type="Proteomes" id="UP001295684">
    <property type="component" value="Unassembled WGS sequence"/>
</dbReference>